<dbReference type="HOGENOM" id="CLU_1637676_0_0_1"/>
<name>W1NEG3_AMBTC</name>
<keyword evidence="2" id="KW-1185">Reference proteome</keyword>
<accession>W1NEG3</accession>
<proteinExistence type="predicted"/>
<dbReference type="Gramene" id="ERM93759">
    <property type="protein sequence ID" value="ERM93759"/>
    <property type="gene ID" value="AMTR_s00004p00269090"/>
</dbReference>
<sequence>MIEDEPEVLRQEVDLTIDHGPLSDDERCSLQAFLVYLFREFLFPDQSKGRAHLLVIDWTPMRVDPIPPVYAVSSRTFRTTTHLISMFLVMSYFPCRVRHQFGLPQSSFDITPPRTSIIVSIADKDVYMREMSPWMEEWRDRIAHVISEEEEESISLSLYEEI</sequence>
<dbReference type="AlphaFoldDB" id="W1NEG3"/>
<evidence type="ECO:0000313" key="2">
    <source>
        <dbReference type="Proteomes" id="UP000017836"/>
    </source>
</evidence>
<evidence type="ECO:0000313" key="1">
    <source>
        <dbReference type="EMBL" id="ERM93759.1"/>
    </source>
</evidence>
<gene>
    <name evidence="1" type="ORF">AMTR_s00004p00269090</name>
</gene>
<protein>
    <submittedName>
        <fullName evidence="1">Uncharacterized protein</fullName>
    </submittedName>
</protein>
<reference evidence="2" key="1">
    <citation type="journal article" date="2013" name="Science">
        <title>The Amborella genome and the evolution of flowering plants.</title>
        <authorList>
            <consortium name="Amborella Genome Project"/>
        </authorList>
    </citation>
    <scope>NUCLEOTIDE SEQUENCE [LARGE SCALE GENOMIC DNA]</scope>
</reference>
<dbReference type="Proteomes" id="UP000017836">
    <property type="component" value="Unassembled WGS sequence"/>
</dbReference>
<organism evidence="1 2">
    <name type="scientific">Amborella trichopoda</name>
    <dbReference type="NCBI Taxonomy" id="13333"/>
    <lineage>
        <taxon>Eukaryota</taxon>
        <taxon>Viridiplantae</taxon>
        <taxon>Streptophyta</taxon>
        <taxon>Embryophyta</taxon>
        <taxon>Tracheophyta</taxon>
        <taxon>Spermatophyta</taxon>
        <taxon>Magnoliopsida</taxon>
        <taxon>Amborellales</taxon>
        <taxon>Amborellaceae</taxon>
        <taxon>Amborella</taxon>
    </lineage>
</organism>
<dbReference type="EMBL" id="KI397628">
    <property type="protein sequence ID" value="ERM93759.1"/>
    <property type="molecule type" value="Genomic_DNA"/>
</dbReference>